<evidence type="ECO:0000313" key="8">
    <source>
        <dbReference type="EMBL" id="CAF4422445.1"/>
    </source>
</evidence>
<gene>
    <name evidence="8" type="ORF">TSG867_LOCUS14651</name>
</gene>
<comment type="caution">
    <text evidence="8">The sequence shown here is derived from an EMBL/GenBank/DDBJ whole genome shotgun (WGS) entry which is preliminary data.</text>
</comment>
<evidence type="ECO:0000256" key="7">
    <source>
        <dbReference type="SAM" id="Phobius"/>
    </source>
</evidence>
<evidence type="ECO:0000256" key="1">
    <source>
        <dbReference type="ARBA" id="ARBA00004141"/>
    </source>
</evidence>
<dbReference type="Pfam" id="PF02535">
    <property type="entry name" value="Zip"/>
    <property type="match status" value="2"/>
</dbReference>
<dbReference type="GO" id="GO:0140410">
    <property type="term" value="F:monoatomic cation:bicarbonate symporter activity"/>
    <property type="evidence" value="ECO:0007669"/>
    <property type="project" value="TreeGrafter"/>
</dbReference>
<name>A0A820QGH5_9BILA</name>
<dbReference type="GO" id="GO:0030003">
    <property type="term" value="P:intracellular monoatomic cation homeostasis"/>
    <property type="evidence" value="ECO:0007669"/>
    <property type="project" value="TreeGrafter"/>
</dbReference>
<reference evidence="8" key="1">
    <citation type="submission" date="2021-02" db="EMBL/GenBank/DDBJ databases">
        <authorList>
            <person name="Nowell W R."/>
        </authorList>
    </citation>
    <scope>NUCLEOTIDE SEQUENCE</scope>
</reference>
<keyword evidence="5 7" id="KW-0472">Membrane</keyword>
<feature type="transmembrane region" description="Helical" evidence="7">
    <location>
        <begin position="511"/>
        <end position="534"/>
    </location>
</feature>
<dbReference type="GO" id="GO:0005886">
    <property type="term" value="C:plasma membrane"/>
    <property type="evidence" value="ECO:0007669"/>
    <property type="project" value="TreeGrafter"/>
</dbReference>
<feature type="transmembrane region" description="Helical" evidence="7">
    <location>
        <begin position="12"/>
        <end position="32"/>
    </location>
</feature>
<dbReference type="GO" id="GO:0071578">
    <property type="term" value="P:zinc ion import across plasma membrane"/>
    <property type="evidence" value="ECO:0007669"/>
    <property type="project" value="TreeGrafter"/>
</dbReference>
<feature type="transmembrane region" description="Helical" evidence="7">
    <location>
        <begin position="680"/>
        <end position="701"/>
    </location>
</feature>
<comment type="similarity">
    <text evidence="2">Belongs to the ZIP transporter (TC 2.A.5) family.</text>
</comment>
<accession>A0A820QGH5</accession>
<dbReference type="InterPro" id="IPR003689">
    <property type="entry name" value="ZIP"/>
</dbReference>
<feature type="region of interest" description="Disordered" evidence="6">
    <location>
        <begin position="300"/>
        <end position="360"/>
    </location>
</feature>
<keyword evidence="3 7" id="KW-0812">Transmembrane</keyword>
<dbReference type="Proteomes" id="UP000663862">
    <property type="component" value="Unassembled WGS sequence"/>
</dbReference>
<evidence type="ECO:0000256" key="2">
    <source>
        <dbReference type="ARBA" id="ARBA00006939"/>
    </source>
</evidence>
<feature type="transmembrane region" description="Helical" evidence="7">
    <location>
        <begin position="893"/>
        <end position="914"/>
    </location>
</feature>
<feature type="transmembrane region" description="Helical" evidence="7">
    <location>
        <begin position="463"/>
        <end position="481"/>
    </location>
</feature>
<dbReference type="PANTHER" id="PTHR12191">
    <property type="entry name" value="SOLUTE CARRIER FAMILY 39"/>
    <property type="match status" value="1"/>
</dbReference>
<feature type="transmembrane region" description="Helical" evidence="7">
    <location>
        <begin position="973"/>
        <end position="992"/>
    </location>
</feature>
<proteinExistence type="inferred from homology"/>
<comment type="subcellular location">
    <subcellularLocation>
        <location evidence="1">Membrane</location>
        <topology evidence="1">Multi-pass membrane protein</topology>
    </subcellularLocation>
</comment>
<feature type="transmembrane region" description="Helical" evidence="7">
    <location>
        <begin position="546"/>
        <end position="564"/>
    </location>
</feature>
<feature type="transmembrane region" description="Helical" evidence="7">
    <location>
        <begin position="141"/>
        <end position="163"/>
    </location>
</feature>
<evidence type="ECO:0000256" key="3">
    <source>
        <dbReference type="ARBA" id="ARBA00022692"/>
    </source>
</evidence>
<dbReference type="GO" id="GO:0005385">
    <property type="term" value="F:zinc ion transmembrane transporter activity"/>
    <property type="evidence" value="ECO:0007669"/>
    <property type="project" value="TreeGrafter"/>
</dbReference>
<evidence type="ECO:0000313" key="9">
    <source>
        <dbReference type="Proteomes" id="UP000663862"/>
    </source>
</evidence>
<feature type="transmembrane region" description="Helical" evidence="7">
    <location>
        <begin position="201"/>
        <end position="224"/>
    </location>
</feature>
<evidence type="ECO:0000256" key="4">
    <source>
        <dbReference type="ARBA" id="ARBA00022989"/>
    </source>
</evidence>
<keyword evidence="4 7" id="KW-1133">Transmembrane helix</keyword>
<dbReference type="EMBL" id="CAJOBQ010000824">
    <property type="protein sequence ID" value="CAF4422445.1"/>
    <property type="molecule type" value="Genomic_DNA"/>
</dbReference>
<protein>
    <submittedName>
        <fullName evidence="8">Uncharacterized protein</fullName>
    </submittedName>
</protein>
<feature type="transmembrane region" description="Helical" evidence="7">
    <location>
        <begin position="926"/>
        <end position="944"/>
    </location>
</feature>
<feature type="transmembrane region" description="Helical" evidence="7">
    <location>
        <begin position="745"/>
        <end position="764"/>
    </location>
</feature>
<sequence length="1004" mass="113914">MTSIWYKIIFSLIYSSNIVSCLLNNSIFLNFVHDNVHNYSTVNQLYRNILQDVKNHRSVDTVYSPINVTKIRTNDYDEDYLRNSCYESGADLLYAHGFNKSNAKLSIHDVQSLLPAILYSIENPGCERKSLQSKSNSFFDVWILGLILVISIKLIHIFIFFIAGDHCLSLTSVGVSKSIYDAHDTGDAATNVRHPSLKYRLWLGLGFNAFTCGIMLGTIIYHLIPHIYEIPNEDFDYTYLLRATVVFFGVYLFFIVEKLLRFRFKIDEINSNETADDASELRKLSDASMIQMARMHGTLHATEENGQPRRHSSAPARIPLNPDSDDDEINSQSNQTPLNNNNNNNKSASHHHHHHSENELPHQTRNLIVYHIINDFSNDVIYGCVLSTALAHDRLIGLVLSLMVFSEGFRRHSQAISSMGRKRGLFFLLISIFFLLLGYLIGGILVEFNQRFDNNLRYIRTEYIYSIVYGALFYTALVTLIPELNDFGHHLQIILKQTNQTSKQRRLIKTLILICQNLFLIIGVIIALVLASVWRYYHRIRIYDYIMIYYLVITLILLGSYTVLTYNNLLTNFEENLLHAHIKTKTDLDLFYRRFIESNSIDDLKVVQNIQHDNNIRDLNIKHKCLPSLNDLFNAFNIQSDSINDNLTLTDIRRLSPALVYAKLNSDCQEAHGQATWKNILIGFIAVTFINCSALTGAIILPFRKKPAFKWILSTFIGLAVGTLTGSGIFHLIPMAFNIPKLDTYHSYLNKALFTMIAIYTFYIRDQLSRIFLNVETIICTHGHGDDDLSLQSNDPTESIPSSSQKSTDKSSKVVSLNKHVDNLIENLKAMKAAGWMIFIGDMLHNFIDGLTLGAAFMVSIGEGLRMSLPIACEEFPHELGDLAVLLSSGLTIGQAILVNFLAACSCYLGFFVGAKLGELEEFHPWIYALAGGMFVYIGLADMIPELVSMGDEIEKDYIDSKQSVTILLKVKILLFQNSGVILGVTIMFLLAKYGKHLENFISF</sequence>
<evidence type="ECO:0000256" key="6">
    <source>
        <dbReference type="SAM" id="MobiDB-lite"/>
    </source>
</evidence>
<dbReference type="PANTHER" id="PTHR12191:SF37">
    <property type="entry name" value="ZINC TRANSPORTER FOI"/>
    <property type="match status" value="1"/>
</dbReference>
<feature type="transmembrane region" description="Helical" evidence="7">
    <location>
        <begin position="425"/>
        <end position="442"/>
    </location>
</feature>
<dbReference type="AlphaFoldDB" id="A0A820QGH5"/>
<organism evidence="8 9">
    <name type="scientific">Rotaria socialis</name>
    <dbReference type="NCBI Taxonomy" id="392032"/>
    <lineage>
        <taxon>Eukaryota</taxon>
        <taxon>Metazoa</taxon>
        <taxon>Spiralia</taxon>
        <taxon>Gnathifera</taxon>
        <taxon>Rotifera</taxon>
        <taxon>Eurotatoria</taxon>
        <taxon>Bdelloidea</taxon>
        <taxon>Philodinida</taxon>
        <taxon>Philodinidae</taxon>
        <taxon>Rotaria</taxon>
    </lineage>
</organism>
<evidence type="ECO:0000256" key="5">
    <source>
        <dbReference type="ARBA" id="ARBA00023136"/>
    </source>
</evidence>
<feature type="transmembrane region" description="Helical" evidence="7">
    <location>
        <begin position="239"/>
        <end position="256"/>
    </location>
</feature>
<dbReference type="InterPro" id="IPR050799">
    <property type="entry name" value="ZIP_Transporter"/>
</dbReference>
<feature type="region of interest" description="Disordered" evidence="6">
    <location>
        <begin position="789"/>
        <end position="811"/>
    </location>
</feature>
<feature type="transmembrane region" description="Helical" evidence="7">
    <location>
        <begin position="713"/>
        <end position="733"/>
    </location>
</feature>
<feature type="compositionally biased region" description="Low complexity" evidence="6">
    <location>
        <begin position="330"/>
        <end position="347"/>
    </location>
</feature>